<feature type="compositionally biased region" description="Low complexity" evidence="2">
    <location>
        <begin position="8"/>
        <end position="21"/>
    </location>
</feature>
<evidence type="ECO:0000313" key="3">
    <source>
        <dbReference type="EMBL" id="GMI04073.1"/>
    </source>
</evidence>
<keyword evidence="4" id="KW-1185">Reference proteome</keyword>
<gene>
    <name evidence="3" type="ORF">TrVE_jg11210</name>
</gene>
<comment type="caution">
    <text evidence="3">The sequence shown here is derived from an EMBL/GenBank/DDBJ whole genome shotgun (WGS) entry which is preliminary data.</text>
</comment>
<organism evidence="3 4">
    <name type="scientific">Triparma verrucosa</name>
    <dbReference type="NCBI Taxonomy" id="1606542"/>
    <lineage>
        <taxon>Eukaryota</taxon>
        <taxon>Sar</taxon>
        <taxon>Stramenopiles</taxon>
        <taxon>Ochrophyta</taxon>
        <taxon>Bolidophyceae</taxon>
        <taxon>Parmales</taxon>
        <taxon>Triparmaceae</taxon>
        <taxon>Triparma</taxon>
    </lineage>
</organism>
<dbReference type="AlphaFoldDB" id="A0A9W7F7F3"/>
<dbReference type="Proteomes" id="UP001165160">
    <property type="component" value="Unassembled WGS sequence"/>
</dbReference>
<dbReference type="EMBL" id="BRXX01000311">
    <property type="protein sequence ID" value="GMI04073.1"/>
    <property type="molecule type" value="Genomic_DNA"/>
</dbReference>
<proteinExistence type="predicted"/>
<evidence type="ECO:0000256" key="1">
    <source>
        <dbReference type="SAM" id="Coils"/>
    </source>
</evidence>
<evidence type="ECO:0000256" key="2">
    <source>
        <dbReference type="SAM" id="MobiDB-lite"/>
    </source>
</evidence>
<feature type="coiled-coil region" evidence="1">
    <location>
        <begin position="70"/>
        <end position="97"/>
    </location>
</feature>
<protein>
    <submittedName>
        <fullName evidence="3">Uncharacterized protein</fullName>
    </submittedName>
</protein>
<name>A0A9W7F7F3_9STRA</name>
<sequence>MKINHPDVSTSTSSSSITSSYTIVSSPSLRWHYMTSYIKNNERDERVRDGVLEKVMEVRGEVEEEGVGVRREVEEEVKGLTEEIKREYDDKNELERDIVKCIEIANEGVFYWRCWERIKEME</sequence>
<accession>A0A9W7F7F3</accession>
<keyword evidence="1" id="KW-0175">Coiled coil</keyword>
<reference evidence="4" key="1">
    <citation type="journal article" date="2023" name="Commun. Biol.">
        <title>Genome analysis of Parmales, the sister group of diatoms, reveals the evolutionary specialization of diatoms from phago-mixotrophs to photoautotrophs.</title>
        <authorList>
            <person name="Ban H."/>
            <person name="Sato S."/>
            <person name="Yoshikawa S."/>
            <person name="Yamada K."/>
            <person name="Nakamura Y."/>
            <person name="Ichinomiya M."/>
            <person name="Sato N."/>
            <person name="Blanc-Mathieu R."/>
            <person name="Endo H."/>
            <person name="Kuwata A."/>
            <person name="Ogata H."/>
        </authorList>
    </citation>
    <scope>NUCLEOTIDE SEQUENCE [LARGE SCALE GENOMIC DNA]</scope>
    <source>
        <strain evidence="4">NIES 3699</strain>
    </source>
</reference>
<evidence type="ECO:0000313" key="4">
    <source>
        <dbReference type="Proteomes" id="UP001165160"/>
    </source>
</evidence>
<feature type="region of interest" description="Disordered" evidence="2">
    <location>
        <begin position="1"/>
        <end position="21"/>
    </location>
</feature>